<dbReference type="Proteomes" id="UP000663829">
    <property type="component" value="Unassembled WGS sequence"/>
</dbReference>
<evidence type="ECO:0000313" key="1">
    <source>
        <dbReference type="EMBL" id="CAF1641957.1"/>
    </source>
</evidence>
<dbReference type="AlphaFoldDB" id="A0A816DQM4"/>
<dbReference type="Proteomes" id="UP000681722">
    <property type="component" value="Unassembled WGS sequence"/>
</dbReference>
<dbReference type="EMBL" id="CAJOBC010116706">
    <property type="protein sequence ID" value="CAF4555018.1"/>
    <property type="molecule type" value="Genomic_DNA"/>
</dbReference>
<name>A0A816DQM4_9BILA</name>
<reference evidence="1" key="1">
    <citation type="submission" date="2021-02" db="EMBL/GenBank/DDBJ databases">
        <authorList>
            <person name="Nowell W R."/>
        </authorList>
    </citation>
    <scope>NUCLEOTIDE SEQUENCE</scope>
</reference>
<evidence type="ECO:0000313" key="2">
    <source>
        <dbReference type="EMBL" id="CAF4555018.1"/>
    </source>
</evidence>
<proteinExistence type="predicted"/>
<keyword evidence="3" id="KW-1185">Reference proteome</keyword>
<organism evidence="1 3">
    <name type="scientific">Didymodactylos carnosus</name>
    <dbReference type="NCBI Taxonomy" id="1234261"/>
    <lineage>
        <taxon>Eukaryota</taxon>
        <taxon>Metazoa</taxon>
        <taxon>Spiralia</taxon>
        <taxon>Gnathifera</taxon>
        <taxon>Rotifera</taxon>
        <taxon>Eurotatoria</taxon>
        <taxon>Bdelloidea</taxon>
        <taxon>Philodinida</taxon>
        <taxon>Philodinidae</taxon>
        <taxon>Didymodactylos</taxon>
    </lineage>
</organism>
<protein>
    <submittedName>
        <fullName evidence="1">Uncharacterized protein</fullName>
    </submittedName>
</protein>
<evidence type="ECO:0000313" key="3">
    <source>
        <dbReference type="Proteomes" id="UP000663829"/>
    </source>
</evidence>
<sequence length="96" mass="11743">MPVHAEEKKSDNQEINDNRNYYCDHHRIKCVEEPSIETKISDEELKKYLEYLKELDRKESQCNVGRNDMEKRFETKKRSNGIYCIILKLWNHHRLF</sequence>
<comment type="caution">
    <text evidence="1">The sequence shown here is derived from an EMBL/GenBank/DDBJ whole genome shotgun (WGS) entry which is preliminary data.</text>
</comment>
<gene>
    <name evidence="1" type="ORF">GPM918_LOCUS44993</name>
    <name evidence="2" type="ORF">SRO942_LOCUS47149</name>
</gene>
<dbReference type="EMBL" id="CAJNOQ010047681">
    <property type="protein sequence ID" value="CAF1641957.1"/>
    <property type="molecule type" value="Genomic_DNA"/>
</dbReference>
<accession>A0A816DQM4</accession>